<evidence type="ECO:0000313" key="1">
    <source>
        <dbReference type="EMBL" id="MBM6995505.1"/>
    </source>
</evidence>
<proteinExistence type="predicted"/>
<dbReference type="InterPro" id="IPR029063">
    <property type="entry name" value="SAM-dependent_MTases_sf"/>
</dbReference>
<dbReference type="Proteomes" id="UP001516620">
    <property type="component" value="Unassembled WGS sequence"/>
</dbReference>
<dbReference type="RefSeq" id="WP_193415985.1">
    <property type="nucleotide sequence ID" value="NZ_JADCNN020000005.1"/>
</dbReference>
<name>A0ABS2H6P0_9BACL</name>
<gene>
    <name evidence="1" type="ORF">IM700_007500</name>
</gene>
<keyword evidence="2" id="KW-1185">Reference proteome</keyword>
<protein>
    <submittedName>
        <fullName evidence="1">Uncharacterized protein</fullName>
    </submittedName>
</protein>
<dbReference type="SUPFAM" id="SSF53335">
    <property type="entry name" value="S-adenosyl-L-methionine-dependent methyltransferases"/>
    <property type="match status" value="1"/>
</dbReference>
<comment type="caution">
    <text evidence="1">The sequence shown here is derived from an EMBL/GenBank/DDBJ whole genome shotgun (WGS) entry which is preliminary data.</text>
</comment>
<accession>A0ABS2H6P0</accession>
<dbReference type="EMBL" id="JADCNN020000005">
    <property type="protein sequence ID" value="MBM6995505.1"/>
    <property type="molecule type" value="Genomic_DNA"/>
</dbReference>
<evidence type="ECO:0000313" key="2">
    <source>
        <dbReference type="Proteomes" id="UP001516620"/>
    </source>
</evidence>
<organism evidence="1 2">
    <name type="scientific">Paenibacillus rhizolycopersici</name>
    <dbReference type="NCBI Taxonomy" id="2780073"/>
    <lineage>
        <taxon>Bacteria</taxon>
        <taxon>Bacillati</taxon>
        <taxon>Bacillota</taxon>
        <taxon>Bacilli</taxon>
        <taxon>Bacillales</taxon>
        <taxon>Paenibacillaceae</taxon>
        <taxon>Paenibacillus</taxon>
    </lineage>
</organism>
<reference evidence="1 2" key="1">
    <citation type="submission" date="2021-01" db="EMBL/GenBank/DDBJ databases">
        <title>Paenibacillus sp.nov. isolated from the rhizosphere soil of tomato plant.</title>
        <authorList>
            <person name="Thin K.K."/>
            <person name="Zhang X."/>
            <person name="He S."/>
        </authorList>
    </citation>
    <scope>NUCLEOTIDE SEQUENCE [LARGE SCALE GENOMIC DNA]</scope>
    <source>
        <strain evidence="1 2">DXFW5</strain>
    </source>
</reference>
<sequence>MLEKPLAEFTSVNEAYFRARWAELLRLLHPGEDLVLLKIASGDADMIPQAMARTHPKGLYITANMNKALNDSLSRKTESLALKMNIIEDDAVRIADYTGKGTVDVIAFQHAVNDVIQSILCDKAGIDTVHAEWMELLPRMIELVKQESSRNTLAAQVKEPFLELMRALLGTLRSGGYVAMNHYLFQLDLDWGYPPDVFEHMIPMTREWLRELKGCREITLDGFDSQWWIFLQKIESEPSY</sequence>